<accession>A0A8S5Q940</accession>
<evidence type="ECO:0000313" key="3">
    <source>
        <dbReference type="EMBL" id="DAE15442.1"/>
    </source>
</evidence>
<proteinExistence type="predicted"/>
<evidence type="ECO:0000259" key="2">
    <source>
        <dbReference type="Pfam" id="PF11611"/>
    </source>
</evidence>
<evidence type="ECO:0000256" key="1">
    <source>
        <dbReference type="ARBA" id="ARBA00022729"/>
    </source>
</evidence>
<dbReference type="Gene3D" id="2.60.40.1240">
    <property type="match status" value="1"/>
</dbReference>
<organism evidence="3">
    <name type="scientific">Siphoviridae sp. ctjOC2</name>
    <dbReference type="NCBI Taxonomy" id="2825632"/>
    <lineage>
        <taxon>Viruses</taxon>
        <taxon>Duplodnaviria</taxon>
        <taxon>Heunggongvirae</taxon>
        <taxon>Uroviricota</taxon>
        <taxon>Caudoviricetes</taxon>
    </lineage>
</organism>
<name>A0A8S5Q940_9CAUD</name>
<sequence>MRKIAALLACVVVVCGVSGCANGMQQGTSSGQDQVGQQVAQQLQESVSSADGELKFDAKANYPGMGKEVSFDGGVITVEKVEKTDKLEVYAADYMREAGVNEFISPRQGGQFVIVKTRVKNMSSHSWDLTCMFDVRAVLINEQGQQFDPIRDLRNVIGNPECNDSLNPGFDSPMTWVYEVPAGFGHGFLGVSDAQQSYHQLKYIDLGK</sequence>
<reference evidence="3" key="1">
    <citation type="journal article" date="2021" name="Proc. Natl. Acad. Sci. U.S.A.">
        <title>A Catalog of Tens of Thousands of Viruses from Human Metagenomes Reveals Hidden Associations with Chronic Diseases.</title>
        <authorList>
            <person name="Tisza M.J."/>
            <person name="Buck C.B."/>
        </authorList>
    </citation>
    <scope>NUCLEOTIDE SEQUENCE</scope>
    <source>
        <strain evidence="3">CtjOC2</strain>
    </source>
</reference>
<dbReference type="InterPro" id="IPR029050">
    <property type="entry name" value="Immunoprotect_excell_Ig-like"/>
</dbReference>
<dbReference type="Pfam" id="PF11611">
    <property type="entry name" value="DUF4352"/>
    <property type="match status" value="1"/>
</dbReference>
<keyword evidence="1" id="KW-0732">Signal</keyword>
<dbReference type="EMBL" id="BK015605">
    <property type="protein sequence ID" value="DAE15442.1"/>
    <property type="molecule type" value="Genomic_DNA"/>
</dbReference>
<dbReference type="InterPro" id="IPR029051">
    <property type="entry name" value="DUF4352"/>
</dbReference>
<protein>
    <recommendedName>
        <fullName evidence="2">DUF4352 domain-containing protein</fullName>
    </recommendedName>
</protein>
<dbReference type="PROSITE" id="PS51257">
    <property type="entry name" value="PROKAR_LIPOPROTEIN"/>
    <property type="match status" value="1"/>
</dbReference>
<feature type="domain" description="DUF4352" evidence="2">
    <location>
        <begin position="78"/>
        <end position="183"/>
    </location>
</feature>